<feature type="domain" description="Xaa-Pro dipeptidyl-peptidase C-terminal" evidence="2">
    <location>
        <begin position="148"/>
        <end position="388"/>
    </location>
</feature>
<name>A0A8H4IKN1_9PEZI</name>
<dbReference type="AlphaFoldDB" id="A0A8H4IKN1"/>
<keyword evidence="4" id="KW-1185">Reference proteome</keyword>
<proteinExistence type="predicted"/>
<comment type="caution">
    <text evidence="3">The sequence shown here is derived from an EMBL/GenBank/DDBJ whole genome shotgun (WGS) entry which is preliminary data.</text>
</comment>
<sequence length="392" mass="44149">MQQPPHLAAIVAYEALTDVYGHTTRQGGVFHSGFQKHWFNNIVVPQQYGKLEGVDEADLEKARFDFTGLESFWKWRSEGAWPVLDRYRDLKKAKVPLLSAGNWMDSEVHLPGNLVAFEDSACSRKFLEMHTGNHLAAYYAPEQLERQRTFLDYFLLDKKDNGLDKAPQIDLLIRKGAEGFYRSEPSWPPQDAEYVAAYLAPGDKLTFTPYSAASTDDAVTFVGLTGSTEFVTEPFQSDFEVLGYPYLDVTVSTTAKDMDLFIYFYLISAGGEKVVFRGNHDEPALSFLRSWFRLSSRALSDKSTARRPILDQQAPAPVEANEPYQVKVPIPPTSMIFEKGTRLAVALRADDEETTIPPMRHVGPDRSEEVFGGTHRVLRGGKLVLPVVKREN</sequence>
<dbReference type="InterPro" id="IPR029058">
    <property type="entry name" value="AB_hydrolase_fold"/>
</dbReference>
<dbReference type="SUPFAM" id="SSF49785">
    <property type="entry name" value="Galactose-binding domain-like"/>
    <property type="match status" value="1"/>
</dbReference>
<dbReference type="Proteomes" id="UP000572817">
    <property type="component" value="Unassembled WGS sequence"/>
</dbReference>
<dbReference type="Pfam" id="PF02129">
    <property type="entry name" value="Peptidase_S15"/>
    <property type="match status" value="1"/>
</dbReference>
<dbReference type="Pfam" id="PF08530">
    <property type="entry name" value="PepX_C"/>
    <property type="match status" value="1"/>
</dbReference>
<dbReference type="InterPro" id="IPR008979">
    <property type="entry name" value="Galactose-bd-like_sf"/>
</dbReference>
<evidence type="ECO:0000256" key="1">
    <source>
        <dbReference type="ARBA" id="ARBA00022801"/>
    </source>
</evidence>
<reference evidence="3" key="1">
    <citation type="submission" date="2020-04" db="EMBL/GenBank/DDBJ databases">
        <title>Genome Assembly and Annotation of Botryosphaeria dothidea sdau 11-99, a Latent Pathogen of Apple Fruit Ring Rot in China.</title>
        <authorList>
            <person name="Yu C."/>
            <person name="Diao Y."/>
            <person name="Lu Q."/>
            <person name="Zhao J."/>
            <person name="Cui S."/>
            <person name="Peng C."/>
            <person name="He B."/>
            <person name="Liu H."/>
        </authorList>
    </citation>
    <scope>NUCLEOTIDE SEQUENCE [LARGE SCALE GENOMIC DNA]</scope>
    <source>
        <strain evidence="3">Sdau11-99</strain>
    </source>
</reference>
<dbReference type="Gene3D" id="3.40.50.1820">
    <property type="entry name" value="alpha/beta hydrolase"/>
    <property type="match status" value="1"/>
</dbReference>
<gene>
    <name evidence="3" type="ORF">GTA08_BOTSDO09504</name>
</gene>
<dbReference type="SMART" id="SM00939">
    <property type="entry name" value="PepX_C"/>
    <property type="match status" value="1"/>
</dbReference>
<evidence type="ECO:0000313" key="3">
    <source>
        <dbReference type="EMBL" id="KAF4302942.1"/>
    </source>
</evidence>
<protein>
    <submittedName>
        <fullName evidence="3">Peptidase S9/S15</fullName>
    </submittedName>
</protein>
<dbReference type="OrthoDB" id="416441at2759"/>
<dbReference type="SUPFAM" id="SSF53474">
    <property type="entry name" value="alpha/beta-Hydrolases"/>
    <property type="match status" value="1"/>
</dbReference>
<dbReference type="Gene3D" id="2.60.120.260">
    <property type="entry name" value="Galactose-binding domain-like"/>
    <property type="match status" value="1"/>
</dbReference>
<evidence type="ECO:0000313" key="4">
    <source>
        <dbReference type="Proteomes" id="UP000572817"/>
    </source>
</evidence>
<keyword evidence="1" id="KW-0378">Hydrolase</keyword>
<dbReference type="EMBL" id="WWBZ02000062">
    <property type="protein sequence ID" value="KAF4302942.1"/>
    <property type="molecule type" value="Genomic_DNA"/>
</dbReference>
<accession>A0A8H4IKN1</accession>
<dbReference type="GO" id="GO:0008239">
    <property type="term" value="F:dipeptidyl-peptidase activity"/>
    <property type="evidence" value="ECO:0007669"/>
    <property type="project" value="InterPro"/>
</dbReference>
<dbReference type="InterPro" id="IPR000383">
    <property type="entry name" value="Xaa-Pro-like_dom"/>
</dbReference>
<dbReference type="InterPro" id="IPR013736">
    <property type="entry name" value="Xaa-Pro_dipept_C"/>
</dbReference>
<organism evidence="3 4">
    <name type="scientific">Botryosphaeria dothidea</name>
    <dbReference type="NCBI Taxonomy" id="55169"/>
    <lineage>
        <taxon>Eukaryota</taxon>
        <taxon>Fungi</taxon>
        <taxon>Dikarya</taxon>
        <taxon>Ascomycota</taxon>
        <taxon>Pezizomycotina</taxon>
        <taxon>Dothideomycetes</taxon>
        <taxon>Dothideomycetes incertae sedis</taxon>
        <taxon>Botryosphaeriales</taxon>
        <taxon>Botryosphaeriaceae</taxon>
        <taxon>Botryosphaeria</taxon>
    </lineage>
</organism>
<evidence type="ECO:0000259" key="2">
    <source>
        <dbReference type="SMART" id="SM00939"/>
    </source>
</evidence>